<feature type="domain" description="CopC" evidence="7">
    <location>
        <begin position="17"/>
        <end position="109"/>
    </location>
</feature>
<dbReference type="PANTHER" id="PTHR34820:SF4">
    <property type="entry name" value="INNER MEMBRANE PROTEIN YEBZ"/>
    <property type="match status" value="1"/>
</dbReference>
<comment type="subcellular location">
    <subcellularLocation>
        <location evidence="1">Cell envelope</location>
    </subcellularLocation>
</comment>
<proteinExistence type="predicted"/>
<evidence type="ECO:0000256" key="5">
    <source>
        <dbReference type="SAM" id="MobiDB-lite"/>
    </source>
</evidence>
<dbReference type="GO" id="GO:0046688">
    <property type="term" value="P:response to copper ion"/>
    <property type="evidence" value="ECO:0007669"/>
    <property type="project" value="InterPro"/>
</dbReference>
<evidence type="ECO:0000256" key="4">
    <source>
        <dbReference type="ARBA" id="ARBA00023008"/>
    </source>
</evidence>
<name>A0A3D9VDD7_THECX</name>
<evidence type="ECO:0000256" key="3">
    <source>
        <dbReference type="ARBA" id="ARBA00022729"/>
    </source>
</evidence>
<protein>
    <recommendedName>
        <fullName evidence="7">CopC domain-containing protein</fullName>
    </recommendedName>
</protein>
<dbReference type="InterPro" id="IPR007348">
    <property type="entry name" value="CopC_dom"/>
</dbReference>
<reference evidence="8 9" key="1">
    <citation type="submission" date="2018-08" db="EMBL/GenBank/DDBJ databases">
        <title>Sequencing the genomes of 1000 actinobacteria strains.</title>
        <authorList>
            <person name="Klenk H.-P."/>
        </authorList>
    </citation>
    <scope>NUCLEOTIDE SEQUENCE [LARGE SCALE GENOMIC DNA]</scope>
    <source>
        <strain evidence="8 9">DSM 22891</strain>
    </source>
</reference>
<evidence type="ECO:0000256" key="2">
    <source>
        <dbReference type="ARBA" id="ARBA00022723"/>
    </source>
</evidence>
<comment type="caution">
    <text evidence="8">The sequence shown here is derived from an EMBL/GenBank/DDBJ whole genome shotgun (WGS) entry which is preliminary data.</text>
</comment>
<keyword evidence="6" id="KW-0812">Transmembrane</keyword>
<dbReference type="AlphaFoldDB" id="A0A3D9VDD7"/>
<dbReference type="Gene3D" id="2.60.40.1220">
    <property type="match status" value="1"/>
</dbReference>
<feature type="compositionally biased region" description="Polar residues" evidence="5">
    <location>
        <begin position="123"/>
        <end position="134"/>
    </location>
</feature>
<dbReference type="SUPFAM" id="SSF81296">
    <property type="entry name" value="E set domains"/>
    <property type="match status" value="1"/>
</dbReference>
<accession>A0A3D9VDD7</accession>
<dbReference type="GO" id="GO:0006825">
    <property type="term" value="P:copper ion transport"/>
    <property type="evidence" value="ECO:0007669"/>
    <property type="project" value="InterPro"/>
</dbReference>
<dbReference type="GO" id="GO:0005886">
    <property type="term" value="C:plasma membrane"/>
    <property type="evidence" value="ECO:0007669"/>
    <property type="project" value="TreeGrafter"/>
</dbReference>
<evidence type="ECO:0000256" key="1">
    <source>
        <dbReference type="ARBA" id="ARBA00004196"/>
    </source>
</evidence>
<keyword evidence="3" id="KW-0732">Signal</keyword>
<organism evidence="8 9">
    <name type="scientific">Thermasporomyces composti</name>
    <dbReference type="NCBI Taxonomy" id="696763"/>
    <lineage>
        <taxon>Bacteria</taxon>
        <taxon>Bacillati</taxon>
        <taxon>Actinomycetota</taxon>
        <taxon>Actinomycetes</taxon>
        <taxon>Propionibacteriales</taxon>
        <taxon>Nocardioidaceae</taxon>
        <taxon>Thermasporomyces</taxon>
    </lineage>
</organism>
<keyword evidence="6" id="KW-1133">Transmembrane helix</keyword>
<sequence>MGCVLLQVARPAPAAAHNYLVSSTPSDGAVLDTAPSEVTLEFNGPVGQKFATVVVAGADGTTFQSGAPRVVGGTVTQRLRPIAEAGTYRVAWRVVSSDGHPISGTFEFRLRTGDATAGDGTPSPESATSPSGTVSAPSTAPSGATSARQAAERRSDGAGAGWLLAGGAAVAVLAAGAVVVVRRRSGTRDV</sequence>
<evidence type="ECO:0000313" key="9">
    <source>
        <dbReference type="Proteomes" id="UP000256485"/>
    </source>
</evidence>
<dbReference type="Proteomes" id="UP000256485">
    <property type="component" value="Unassembled WGS sequence"/>
</dbReference>
<evidence type="ECO:0000313" key="8">
    <source>
        <dbReference type="EMBL" id="REF38170.1"/>
    </source>
</evidence>
<dbReference type="EMBL" id="QTUC01000001">
    <property type="protein sequence ID" value="REF38170.1"/>
    <property type="molecule type" value="Genomic_DNA"/>
</dbReference>
<evidence type="ECO:0000259" key="7">
    <source>
        <dbReference type="Pfam" id="PF04234"/>
    </source>
</evidence>
<keyword evidence="6" id="KW-0472">Membrane</keyword>
<dbReference type="GO" id="GO:0030313">
    <property type="term" value="C:cell envelope"/>
    <property type="evidence" value="ECO:0007669"/>
    <property type="project" value="UniProtKB-SubCell"/>
</dbReference>
<dbReference type="InterPro" id="IPR032694">
    <property type="entry name" value="CopC/D"/>
</dbReference>
<dbReference type="GO" id="GO:0005507">
    <property type="term" value="F:copper ion binding"/>
    <property type="evidence" value="ECO:0007669"/>
    <property type="project" value="InterPro"/>
</dbReference>
<dbReference type="RefSeq" id="WP_170152664.1">
    <property type="nucleotide sequence ID" value="NZ_QTUC01000001.1"/>
</dbReference>
<dbReference type="PANTHER" id="PTHR34820">
    <property type="entry name" value="INNER MEMBRANE PROTEIN YEBZ"/>
    <property type="match status" value="1"/>
</dbReference>
<feature type="transmembrane region" description="Helical" evidence="6">
    <location>
        <begin position="160"/>
        <end position="181"/>
    </location>
</feature>
<keyword evidence="4" id="KW-0186">Copper</keyword>
<keyword evidence="9" id="KW-1185">Reference proteome</keyword>
<feature type="region of interest" description="Disordered" evidence="5">
    <location>
        <begin position="112"/>
        <end position="155"/>
    </location>
</feature>
<keyword evidence="2" id="KW-0479">Metal-binding</keyword>
<dbReference type="InterPro" id="IPR014755">
    <property type="entry name" value="Cu-Rt/internalin_Ig-like"/>
</dbReference>
<dbReference type="GO" id="GO:0042597">
    <property type="term" value="C:periplasmic space"/>
    <property type="evidence" value="ECO:0007669"/>
    <property type="project" value="InterPro"/>
</dbReference>
<dbReference type="Pfam" id="PF04234">
    <property type="entry name" value="CopC"/>
    <property type="match status" value="1"/>
</dbReference>
<dbReference type="InterPro" id="IPR014756">
    <property type="entry name" value="Ig_E-set"/>
</dbReference>
<gene>
    <name evidence="8" type="ORF">DFJ64_3641</name>
</gene>
<evidence type="ECO:0000256" key="6">
    <source>
        <dbReference type="SAM" id="Phobius"/>
    </source>
</evidence>
<feature type="compositionally biased region" description="Low complexity" evidence="5">
    <location>
        <begin position="135"/>
        <end position="147"/>
    </location>
</feature>